<dbReference type="EMBL" id="PFAQ01000059">
    <property type="protein sequence ID" value="PIT94291.1"/>
    <property type="molecule type" value="Genomic_DNA"/>
</dbReference>
<gene>
    <name evidence="1" type="ORF">COT98_04355</name>
</gene>
<protein>
    <submittedName>
        <fullName evidence="1">Uncharacterized protein</fullName>
    </submittedName>
</protein>
<comment type="caution">
    <text evidence="1">The sequence shown here is derived from an EMBL/GenBank/DDBJ whole genome shotgun (WGS) entry which is preliminary data.</text>
</comment>
<dbReference type="AlphaFoldDB" id="A0A2M6WNA4"/>
<dbReference type="Proteomes" id="UP000228900">
    <property type="component" value="Unassembled WGS sequence"/>
</dbReference>
<reference evidence="2" key="1">
    <citation type="submission" date="2017-09" db="EMBL/GenBank/DDBJ databases">
        <title>Depth-based differentiation of microbial function through sediment-hosted aquifers and enrichment of novel symbionts in the deep terrestrial subsurface.</title>
        <authorList>
            <person name="Probst A.J."/>
            <person name="Ladd B."/>
            <person name="Jarett J.K."/>
            <person name="Geller-Mcgrath D.E."/>
            <person name="Sieber C.M.K."/>
            <person name="Emerson J.B."/>
            <person name="Anantharaman K."/>
            <person name="Thomas B.C."/>
            <person name="Malmstrom R."/>
            <person name="Stieglmeier M."/>
            <person name="Klingl A."/>
            <person name="Woyke T."/>
            <person name="Ryan C.M."/>
            <person name="Banfield J.F."/>
        </authorList>
    </citation>
    <scope>NUCLEOTIDE SEQUENCE [LARGE SCALE GENOMIC DNA]</scope>
</reference>
<proteinExistence type="predicted"/>
<sequence>MKDFKEYKTLGTAWNKLAITTAGSEAEFFYLKNCFKHLNFKRWAEFNDWLEAHKDILPSVKKIITANPSHLSGAIFLSEGKMLKFYLGIADEFFPPSQETDFWARLINENNPELSLEALNRILPYEKDTAVLRKAYLIYGDQMPIIGRILSKTECLEDIEFIQTRAPEYFQKNLMTIAEKAFSISNRGAKSYFETCYQTRKINVVEWVTIKQLFRETEKAMALSDANGKFNKLIIKYQKIKSTEEKQIVIEDICFQAKTIEDFSLLLEAAEKNQLGLTFSRAVVDAFFRCCFQERPLITIYRQIKDQAIKSYFVGSLFNQKIPFKSLDFLFNQSQDDPEFSQIILKLMIEAADNTEHFLVLLNKGQLDESQELSLLSEIKHRKSGVVFWTRVLRQARPKSRLEASATNIVEKAFRTRTFKQTYDLYLQETNKEGKVGTLMLKVLVKVIKNKDELKKFLFIAPKEMETLALEARARIAQNEDELEEILLIAPRKSQALRLAKIKMGFLLKKSRL</sequence>
<evidence type="ECO:0000313" key="1">
    <source>
        <dbReference type="EMBL" id="PIT94291.1"/>
    </source>
</evidence>
<accession>A0A2M6WNA4</accession>
<evidence type="ECO:0000313" key="2">
    <source>
        <dbReference type="Proteomes" id="UP000228900"/>
    </source>
</evidence>
<name>A0A2M6WNA4_9BACT</name>
<organism evidence="1 2">
    <name type="scientific">Candidatus Falkowbacteria bacterium CG10_big_fil_rev_8_21_14_0_10_39_9</name>
    <dbReference type="NCBI Taxonomy" id="1974566"/>
    <lineage>
        <taxon>Bacteria</taxon>
        <taxon>Candidatus Falkowiibacteriota</taxon>
    </lineage>
</organism>